<reference evidence="2 3" key="1">
    <citation type="submission" date="2016-10" db="EMBL/GenBank/DDBJ databases">
        <authorList>
            <person name="de Groot N.N."/>
        </authorList>
    </citation>
    <scope>NUCLEOTIDE SEQUENCE [LARGE SCALE GENOMIC DNA]</scope>
    <source>
        <strain evidence="2 3">ATCC 43154</strain>
    </source>
</reference>
<dbReference type="OrthoDB" id="1625426at2"/>
<accession>A0A1I4UIP8</accession>
<keyword evidence="3" id="KW-1185">Reference proteome</keyword>
<gene>
    <name evidence="2" type="ORF">SAMN02982985_05673</name>
</gene>
<sequence>MTFQPATRSAAKARIALAGPSGSGKTYTALSLATTLSETVAVIDTERGSASKYAGINGWQFATVSPHSFSPASLVELLAVASGEGFGCVVIDSLSHYWMGVDGMIEQADRRAKGGNSFSGWKEAKPDERRMIDALVSYPGHVIATLRVKTEYVIEDNERGKKAPRKVGMKPEQREGIEYEFDVVGELDYDNTLTVSKSRIPILSRAVVPEPGAELAATIRDWLADGDAAPGALDYRARALGMASADDLLALWYEAERAGLRHAPITDDQGQPTTLGELIKARGTAAKANAA</sequence>
<evidence type="ECO:0000313" key="3">
    <source>
        <dbReference type="Proteomes" id="UP000199470"/>
    </source>
</evidence>
<dbReference type="RefSeq" id="WP_093357102.1">
    <property type="nucleotide sequence ID" value="NZ_FOTW01000043.1"/>
</dbReference>
<dbReference type="STRING" id="758825.SAMN02982985_05673"/>
<protein>
    <submittedName>
        <fullName evidence="2">AAA domain-containing protein</fullName>
    </submittedName>
</protein>
<dbReference type="Pfam" id="PF13479">
    <property type="entry name" value="AAA_24"/>
    <property type="match status" value="1"/>
</dbReference>
<feature type="domain" description="AAA+ ATPase" evidence="1">
    <location>
        <begin position="11"/>
        <end position="173"/>
    </location>
</feature>
<dbReference type="AlphaFoldDB" id="A0A1I4UIP8"/>
<dbReference type="SMART" id="SM00382">
    <property type="entry name" value="AAA"/>
    <property type="match status" value="1"/>
</dbReference>
<name>A0A1I4UIP8_9BURK</name>
<dbReference type="Proteomes" id="UP000199470">
    <property type="component" value="Unassembled WGS sequence"/>
</dbReference>
<proteinExistence type="predicted"/>
<organism evidence="2 3">
    <name type="scientific">Rugamonas rubra</name>
    <dbReference type="NCBI Taxonomy" id="758825"/>
    <lineage>
        <taxon>Bacteria</taxon>
        <taxon>Pseudomonadati</taxon>
        <taxon>Pseudomonadota</taxon>
        <taxon>Betaproteobacteria</taxon>
        <taxon>Burkholderiales</taxon>
        <taxon>Oxalobacteraceae</taxon>
        <taxon>Telluria group</taxon>
        <taxon>Rugamonas</taxon>
    </lineage>
</organism>
<dbReference type="Gene3D" id="3.40.50.300">
    <property type="entry name" value="P-loop containing nucleotide triphosphate hydrolases"/>
    <property type="match status" value="1"/>
</dbReference>
<dbReference type="EMBL" id="FOTW01000043">
    <property type="protein sequence ID" value="SFM88869.1"/>
    <property type="molecule type" value="Genomic_DNA"/>
</dbReference>
<evidence type="ECO:0000259" key="1">
    <source>
        <dbReference type="SMART" id="SM00382"/>
    </source>
</evidence>
<dbReference type="InterPro" id="IPR003593">
    <property type="entry name" value="AAA+_ATPase"/>
</dbReference>
<dbReference type="SUPFAM" id="SSF52540">
    <property type="entry name" value="P-loop containing nucleoside triphosphate hydrolases"/>
    <property type="match status" value="1"/>
</dbReference>
<evidence type="ECO:0000313" key="2">
    <source>
        <dbReference type="EMBL" id="SFM88869.1"/>
    </source>
</evidence>
<dbReference type="InterPro" id="IPR027417">
    <property type="entry name" value="P-loop_NTPase"/>
</dbReference>